<dbReference type="Pfam" id="PF08074">
    <property type="entry name" value="CHDCT2"/>
    <property type="match status" value="1"/>
</dbReference>
<evidence type="ECO:0000313" key="3">
    <source>
        <dbReference type="Proteomes" id="UP001159405"/>
    </source>
</evidence>
<evidence type="ECO:0000259" key="1">
    <source>
        <dbReference type="Pfam" id="PF08074"/>
    </source>
</evidence>
<protein>
    <recommendedName>
        <fullName evidence="1">CHD C-terminal 2 domain-containing protein</fullName>
    </recommendedName>
</protein>
<feature type="non-terminal residue" evidence="2">
    <location>
        <position position="1"/>
    </location>
</feature>
<comment type="caution">
    <text evidence="2">The sequence shown here is derived from an EMBL/GenBank/DDBJ whole genome shotgun (WGS) entry which is preliminary data.</text>
</comment>
<dbReference type="InterPro" id="IPR012957">
    <property type="entry name" value="CHD_C2"/>
</dbReference>
<reference evidence="2 3" key="1">
    <citation type="submission" date="2022-05" db="EMBL/GenBank/DDBJ databases">
        <authorList>
            <consortium name="Genoscope - CEA"/>
            <person name="William W."/>
        </authorList>
    </citation>
    <scope>NUCLEOTIDE SEQUENCE [LARGE SCALE GENOMIC DNA]</scope>
</reference>
<accession>A0ABN8NTS3</accession>
<keyword evidence="3" id="KW-1185">Reference proteome</keyword>
<dbReference type="EMBL" id="CALNXK010000036">
    <property type="protein sequence ID" value="CAH3121972.1"/>
    <property type="molecule type" value="Genomic_DNA"/>
</dbReference>
<feature type="domain" description="CHD C-terminal 2" evidence="1">
    <location>
        <begin position="2"/>
        <end position="38"/>
    </location>
</feature>
<gene>
    <name evidence="2" type="ORF">PLOB_00028742</name>
</gene>
<dbReference type="Proteomes" id="UP001159405">
    <property type="component" value="Unassembled WGS sequence"/>
</dbReference>
<sequence length="287" mass="31024">AAAECLAESHQHLSKESLAGNKPTNAVLHKVIFHSDRLVHLSDYKPVNIVSFHRSPLFGCFDFSPFYLLGCNRRTFIVFVFVSVLNQLEELLSDMKSDVNRLPSTLVRMPPVTARLNMSDRGIHSRLTKRGEGPPPNVTIPRNTIQPPPVPGMGSTAIQPKVQPLVLGGGTIVPPVQMRAGTLHYNTSSEYCAPPVTGSNATITVQPPTPTTLFHYYIKSGQAGARAEYTQTSPMISHHVNSPTPTQYVTTLLTKPAVTAASAVPQTVSAPASFGAVLTPVTYVEFS</sequence>
<evidence type="ECO:0000313" key="2">
    <source>
        <dbReference type="EMBL" id="CAH3121972.1"/>
    </source>
</evidence>
<name>A0ABN8NTS3_9CNID</name>
<organism evidence="2 3">
    <name type="scientific">Porites lobata</name>
    <dbReference type="NCBI Taxonomy" id="104759"/>
    <lineage>
        <taxon>Eukaryota</taxon>
        <taxon>Metazoa</taxon>
        <taxon>Cnidaria</taxon>
        <taxon>Anthozoa</taxon>
        <taxon>Hexacorallia</taxon>
        <taxon>Scleractinia</taxon>
        <taxon>Fungiina</taxon>
        <taxon>Poritidae</taxon>
        <taxon>Porites</taxon>
    </lineage>
</organism>
<proteinExistence type="predicted"/>